<dbReference type="EMBL" id="JABXXV010000002">
    <property type="protein sequence ID" value="NVN46204.1"/>
    <property type="molecule type" value="Genomic_DNA"/>
</dbReference>
<proteinExistence type="predicted"/>
<reference evidence="2 3" key="1">
    <citation type="submission" date="2020-06" db="EMBL/GenBank/DDBJ databases">
        <title>Synonyms of Asaia species.</title>
        <authorList>
            <person name="Sombolestani A."/>
        </authorList>
    </citation>
    <scope>NUCLEOTIDE SEQUENCE [LARGE SCALE GENOMIC DNA]</scope>
    <source>
        <strain evidence="2 3">LMG 27047</strain>
    </source>
</reference>
<feature type="region of interest" description="Disordered" evidence="1">
    <location>
        <begin position="51"/>
        <end position="73"/>
    </location>
</feature>
<evidence type="ECO:0000256" key="1">
    <source>
        <dbReference type="SAM" id="MobiDB-lite"/>
    </source>
</evidence>
<dbReference type="RefSeq" id="WP_267311606.1">
    <property type="nucleotide sequence ID" value="NZ_JABXXV010000002.1"/>
</dbReference>
<organism evidence="2 3">
    <name type="scientific">Asaia spathodeae</name>
    <dbReference type="NCBI Taxonomy" id="657016"/>
    <lineage>
        <taxon>Bacteria</taxon>
        <taxon>Pseudomonadati</taxon>
        <taxon>Pseudomonadota</taxon>
        <taxon>Alphaproteobacteria</taxon>
        <taxon>Acetobacterales</taxon>
        <taxon>Acetobacteraceae</taxon>
        <taxon>Asaia</taxon>
    </lineage>
</organism>
<dbReference type="Proteomes" id="UP001516351">
    <property type="component" value="Unassembled WGS sequence"/>
</dbReference>
<protein>
    <recommendedName>
        <fullName evidence="4">Lipoprotein</fullName>
    </recommendedName>
</protein>
<evidence type="ECO:0008006" key="4">
    <source>
        <dbReference type="Google" id="ProtNLM"/>
    </source>
</evidence>
<accession>A0ABX2P3U7</accession>
<evidence type="ECO:0000313" key="3">
    <source>
        <dbReference type="Proteomes" id="UP001516351"/>
    </source>
</evidence>
<feature type="region of interest" description="Disordered" evidence="1">
    <location>
        <begin position="108"/>
        <end position="130"/>
    </location>
</feature>
<gene>
    <name evidence="2" type="ORF">HW542_05205</name>
</gene>
<sequence length="130" mass="13810">MRQFALPAAAAPIRQLPRVSEVDTTHFMRAFSLLFLMTVLTGCAAETFGPPRPDLAVNGPPGHPPGRPPHHDRMARAYASLPIATPGMDGQSGPPMLPGLATETVTSEVKPQYAVPDAEVSYGKKDAGHE</sequence>
<keyword evidence="3" id="KW-1185">Reference proteome</keyword>
<evidence type="ECO:0000313" key="2">
    <source>
        <dbReference type="EMBL" id="NVN46204.1"/>
    </source>
</evidence>
<name>A0ABX2P3U7_9PROT</name>
<comment type="caution">
    <text evidence="2">The sequence shown here is derived from an EMBL/GenBank/DDBJ whole genome shotgun (WGS) entry which is preliminary data.</text>
</comment>